<reference evidence="2" key="1">
    <citation type="submission" date="2020-12" db="EMBL/GenBank/DDBJ databases">
        <title>Hymenobacter sp.</title>
        <authorList>
            <person name="Kim M.K."/>
        </authorList>
    </citation>
    <scope>NUCLEOTIDE SEQUENCE [LARGE SCALE GENOMIC DNA]</scope>
    <source>
        <strain evidence="2">BT553</strain>
    </source>
</reference>
<sequence length="200" mass="22536">MAVRQFFPTLLYDEQLGDEALLTELEHSVRTLAVDDTAGRRWSRDHGYRGYTSYASLDDLPRRDPVFADLKRLLDKHVARFAEACAFDLGGKRLKLDSLWVNLLKTGGHHSAHLHPHSVVSGTLYVVMPEGAGGLTLEDPRLPMLMAAPTRRADAVEGMRTFETIRPLPGTVLLWESWLRHEVVTNAAKGERISISFNYR</sequence>
<dbReference type="Gene3D" id="2.60.120.620">
    <property type="entry name" value="q2cbj1_9rhob like domain"/>
    <property type="match status" value="1"/>
</dbReference>
<dbReference type="InterPro" id="IPR012668">
    <property type="entry name" value="CHP02466"/>
</dbReference>
<dbReference type="NCBIfam" id="TIGR02466">
    <property type="entry name" value="TIGR02466 family protein"/>
    <property type="match status" value="1"/>
</dbReference>
<accession>A0ABS0XLL9</accession>
<evidence type="ECO:0008006" key="3">
    <source>
        <dbReference type="Google" id="ProtNLM"/>
    </source>
</evidence>
<keyword evidence="2" id="KW-1185">Reference proteome</keyword>
<dbReference type="RefSeq" id="WP_199034746.1">
    <property type="nucleotide sequence ID" value="NZ_JAELXS010000001.1"/>
</dbReference>
<dbReference type="Proteomes" id="UP000640426">
    <property type="component" value="Unassembled WGS sequence"/>
</dbReference>
<name>A0ABS0XLL9_9SPHN</name>
<dbReference type="EMBL" id="JAELXS010000001">
    <property type="protein sequence ID" value="MBJ6120705.1"/>
    <property type="molecule type" value="Genomic_DNA"/>
</dbReference>
<dbReference type="Pfam" id="PF13759">
    <property type="entry name" value="2OG-FeII_Oxy_5"/>
    <property type="match status" value="1"/>
</dbReference>
<evidence type="ECO:0000313" key="1">
    <source>
        <dbReference type="EMBL" id="MBJ6120705.1"/>
    </source>
</evidence>
<evidence type="ECO:0000313" key="2">
    <source>
        <dbReference type="Proteomes" id="UP000640426"/>
    </source>
</evidence>
<protein>
    <recommendedName>
        <fullName evidence="3">Fe2OG dioxygenase domain-containing protein</fullName>
    </recommendedName>
</protein>
<organism evidence="1 2">
    <name type="scientific">Sphingomonas mollis</name>
    <dbReference type="NCBI Taxonomy" id="2795726"/>
    <lineage>
        <taxon>Bacteria</taxon>
        <taxon>Pseudomonadati</taxon>
        <taxon>Pseudomonadota</taxon>
        <taxon>Alphaproteobacteria</taxon>
        <taxon>Sphingomonadales</taxon>
        <taxon>Sphingomonadaceae</taxon>
        <taxon>Sphingomonas</taxon>
    </lineage>
</organism>
<proteinExistence type="predicted"/>
<comment type="caution">
    <text evidence="1">The sequence shown here is derived from an EMBL/GenBank/DDBJ whole genome shotgun (WGS) entry which is preliminary data.</text>
</comment>
<gene>
    <name evidence="1" type="ORF">JAO74_02745</name>
</gene>